<organism evidence="1">
    <name type="scientific">marine sediment metagenome</name>
    <dbReference type="NCBI Taxonomy" id="412755"/>
    <lineage>
        <taxon>unclassified sequences</taxon>
        <taxon>metagenomes</taxon>
        <taxon>ecological metagenomes</taxon>
    </lineage>
</organism>
<name>A0A0F9WS44_9ZZZZ</name>
<gene>
    <name evidence="1" type="ORF">LCGC14_0318840</name>
</gene>
<comment type="caution">
    <text evidence="1">The sequence shown here is derived from an EMBL/GenBank/DDBJ whole genome shotgun (WGS) entry which is preliminary data.</text>
</comment>
<sequence length="116" mass="13317">MGLRLLLETADIFSRITEMFLMGDLINLKTIRTELFKRHQSFGAQGVWNNDFDDAFDLTQDAQRLFKICGSRKIEEAHFLHPRHDCTTLEEIGCAVSIESFSSTTQEGDPYDLPYP</sequence>
<dbReference type="AlphaFoldDB" id="A0A0F9WS44"/>
<dbReference type="EMBL" id="LAZR01000213">
    <property type="protein sequence ID" value="KKN81608.1"/>
    <property type="molecule type" value="Genomic_DNA"/>
</dbReference>
<proteinExistence type="predicted"/>
<protein>
    <submittedName>
        <fullName evidence="1">Uncharacterized protein</fullName>
    </submittedName>
</protein>
<evidence type="ECO:0000313" key="1">
    <source>
        <dbReference type="EMBL" id="KKN81608.1"/>
    </source>
</evidence>
<accession>A0A0F9WS44</accession>
<reference evidence="1" key="1">
    <citation type="journal article" date="2015" name="Nature">
        <title>Complex archaea that bridge the gap between prokaryotes and eukaryotes.</title>
        <authorList>
            <person name="Spang A."/>
            <person name="Saw J.H."/>
            <person name="Jorgensen S.L."/>
            <person name="Zaremba-Niedzwiedzka K."/>
            <person name="Martijn J."/>
            <person name="Lind A.E."/>
            <person name="van Eijk R."/>
            <person name="Schleper C."/>
            <person name="Guy L."/>
            <person name="Ettema T.J."/>
        </authorList>
    </citation>
    <scope>NUCLEOTIDE SEQUENCE</scope>
</reference>